<dbReference type="PANTHER" id="PTHR42920">
    <property type="entry name" value="OS03G0707200 PROTEIN-RELATED"/>
    <property type="match status" value="1"/>
</dbReference>
<comment type="subcellular location">
    <subcellularLocation>
        <location evidence="1">Cell membrane</location>
        <topology evidence="1">Multi-pass membrane protein</topology>
    </subcellularLocation>
</comment>
<dbReference type="RefSeq" id="WP_064519199.1">
    <property type="nucleotide sequence ID" value="NZ_LXEP01000050.1"/>
</dbReference>
<dbReference type="InterPro" id="IPR000620">
    <property type="entry name" value="EamA_dom"/>
</dbReference>
<name>A0A1B7HM06_9ENTR</name>
<dbReference type="InterPro" id="IPR051258">
    <property type="entry name" value="Diverse_Substrate_Transporter"/>
</dbReference>
<comment type="caution">
    <text evidence="8">The sequence shown here is derived from an EMBL/GenBank/DDBJ whole genome shotgun (WGS) entry which is preliminary data.</text>
</comment>
<proteinExistence type="predicted"/>
<feature type="domain" description="EamA" evidence="7">
    <location>
        <begin position="153"/>
        <end position="287"/>
    </location>
</feature>
<protein>
    <submittedName>
        <fullName evidence="8">Drug/metabolite transporter (DMT) superfamily permease</fullName>
    </submittedName>
</protein>
<feature type="transmembrane region" description="Helical" evidence="6">
    <location>
        <begin position="216"/>
        <end position="234"/>
    </location>
</feature>
<keyword evidence="5 6" id="KW-0472">Membrane</keyword>
<dbReference type="GO" id="GO:0005886">
    <property type="term" value="C:plasma membrane"/>
    <property type="evidence" value="ECO:0007669"/>
    <property type="project" value="UniProtKB-SubCell"/>
</dbReference>
<evidence type="ECO:0000259" key="7">
    <source>
        <dbReference type="Pfam" id="PF00892"/>
    </source>
</evidence>
<evidence type="ECO:0000256" key="1">
    <source>
        <dbReference type="ARBA" id="ARBA00004651"/>
    </source>
</evidence>
<feature type="transmembrane region" description="Helical" evidence="6">
    <location>
        <begin position="181"/>
        <end position="201"/>
    </location>
</feature>
<feature type="transmembrane region" description="Helical" evidence="6">
    <location>
        <begin position="121"/>
        <end position="138"/>
    </location>
</feature>
<evidence type="ECO:0000313" key="9">
    <source>
        <dbReference type="Proteomes" id="UP000078504"/>
    </source>
</evidence>
<keyword evidence="2" id="KW-1003">Cell membrane</keyword>
<dbReference type="PANTHER" id="PTHR42920:SF11">
    <property type="entry name" value="INNER MEMBRANE PROTEIN YTFF"/>
    <property type="match status" value="1"/>
</dbReference>
<evidence type="ECO:0000256" key="4">
    <source>
        <dbReference type="ARBA" id="ARBA00022989"/>
    </source>
</evidence>
<feature type="transmembrane region" description="Helical" evidence="6">
    <location>
        <begin position="246"/>
        <end position="265"/>
    </location>
</feature>
<feature type="domain" description="EamA" evidence="7">
    <location>
        <begin position="6"/>
        <end position="137"/>
    </location>
</feature>
<dbReference type="EMBL" id="LXEP01000050">
    <property type="protein sequence ID" value="OAT16671.1"/>
    <property type="molecule type" value="Genomic_DNA"/>
</dbReference>
<gene>
    <name evidence="8" type="ORF">M977_04581</name>
</gene>
<dbReference type="InterPro" id="IPR037185">
    <property type="entry name" value="EmrE-like"/>
</dbReference>
<evidence type="ECO:0000256" key="2">
    <source>
        <dbReference type="ARBA" id="ARBA00022475"/>
    </source>
</evidence>
<dbReference type="Pfam" id="PF00892">
    <property type="entry name" value="EamA"/>
    <property type="match status" value="2"/>
</dbReference>
<feature type="transmembrane region" description="Helical" evidence="6">
    <location>
        <begin position="66"/>
        <end position="84"/>
    </location>
</feature>
<evidence type="ECO:0000256" key="6">
    <source>
        <dbReference type="SAM" id="Phobius"/>
    </source>
</evidence>
<evidence type="ECO:0000256" key="3">
    <source>
        <dbReference type="ARBA" id="ARBA00022692"/>
    </source>
</evidence>
<dbReference type="SUPFAM" id="SSF103481">
    <property type="entry name" value="Multidrug resistance efflux transporter EmrE"/>
    <property type="match status" value="2"/>
</dbReference>
<evidence type="ECO:0000313" key="8">
    <source>
        <dbReference type="EMBL" id="OAT16671.1"/>
    </source>
</evidence>
<feature type="transmembrane region" description="Helical" evidence="6">
    <location>
        <begin position="150"/>
        <end position="169"/>
    </location>
</feature>
<dbReference type="AlphaFoldDB" id="A0A1B7HM06"/>
<reference evidence="8 9" key="1">
    <citation type="submission" date="2016-04" db="EMBL/GenBank/DDBJ databases">
        <title>ATOL: Assembling a taxonomically balanced genome-scale reconstruction of the evolutionary history of the Enterobacteriaceae.</title>
        <authorList>
            <person name="Plunkett G.III."/>
            <person name="Neeno-Eckwall E.C."/>
            <person name="Glasner J.D."/>
            <person name="Perna N.T."/>
        </authorList>
    </citation>
    <scope>NUCLEOTIDE SEQUENCE [LARGE SCALE GENOMIC DNA]</scope>
    <source>
        <strain evidence="8 9">ATCC 51604</strain>
    </source>
</reference>
<accession>A0A1B7HM06</accession>
<dbReference type="Proteomes" id="UP000078504">
    <property type="component" value="Unassembled WGS sequence"/>
</dbReference>
<dbReference type="PATRIC" id="fig|1354253.4.peg.4713"/>
<sequence>MGHLKYHLLLIASTIIIAGSFISAQALSAEITPASLALMRFCLAALILAPFIIFNPERRRTFIRILPKGLIISFFYATFFLLMFKALKTTTTLNTGTLYTLVPFLTAVASIFLFRDKIRPGTLLVYIISTIGTVWVISRGDVGILLHLKLNHGDALFLVGCLSMVGFSVSMKLLYKGEEMLVFVFTTLVAGAAWMAGALILSGEIPDYSGMDPEKFLHMLYLAVFATLLTSWIMQIATVKLSPRQVSAYIYLNPVFVAFISMLSSGQPLPVSVYPGIALSVLATVLLQVQAVKERRPVTARS</sequence>
<keyword evidence="3 6" id="KW-0812">Transmembrane</keyword>
<feature type="transmembrane region" description="Helical" evidence="6">
    <location>
        <begin position="271"/>
        <end position="292"/>
    </location>
</feature>
<evidence type="ECO:0000256" key="5">
    <source>
        <dbReference type="ARBA" id="ARBA00023136"/>
    </source>
</evidence>
<organism evidence="8 9">
    <name type="scientific">Buttiauxella gaviniae ATCC 51604</name>
    <dbReference type="NCBI Taxonomy" id="1354253"/>
    <lineage>
        <taxon>Bacteria</taxon>
        <taxon>Pseudomonadati</taxon>
        <taxon>Pseudomonadota</taxon>
        <taxon>Gammaproteobacteria</taxon>
        <taxon>Enterobacterales</taxon>
        <taxon>Enterobacteriaceae</taxon>
        <taxon>Buttiauxella</taxon>
    </lineage>
</organism>
<feature type="transmembrane region" description="Helical" evidence="6">
    <location>
        <begin position="96"/>
        <end position="114"/>
    </location>
</feature>
<keyword evidence="4 6" id="KW-1133">Transmembrane helix</keyword>
<feature type="transmembrane region" description="Helical" evidence="6">
    <location>
        <begin position="38"/>
        <end position="54"/>
    </location>
</feature>